<dbReference type="InterPro" id="IPR050445">
    <property type="entry name" value="Bact_polysacc_biosynth/exp"/>
</dbReference>
<evidence type="ECO:0000256" key="6">
    <source>
        <dbReference type="SAM" id="Coils"/>
    </source>
</evidence>
<comment type="subcellular location">
    <subcellularLocation>
        <location evidence="1">Cell membrane</location>
        <topology evidence="1">Multi-pass membrane protein</topology>
    </subcellularLocation>
</comment>
<gene>
    <name evidence="9" type="ORF">WH91_17780</name>
</gene>
<sequence length="437" mass="46632">MTPLLVLGWIRRYWFIALGVAFLGTVAGLAAAILIPPRYTSSSDILLDPNDLHLLEDDIYSRAATGESQIIEVESRMRILTSASVLGRVVDTLGLASDPEFVEPGAAVGADARIAALRALGDRVKASREERSYIVTASAWGHTPEQSVILTDAVVNAFLAELAGADAQGASAASAELNQRLLELGNEAAKAETAVVDYRRQHGLSLASNDQLSTQSAVEINVQVDRARQVLIDAEARYAALVSGQTGSDAQGSTTLSELRAEYAVARQKVESLSATLGSRHPTLSAAAAELAALQNEIDNELGRVVEVAQNDLQRARDVFDQLKNVAAAQSTDVFTDETAQLELRQLERTATSAVAIYETYLTRARQTGERSQLNTSTIRVISPAFPPLVRSYPPRTVLLVAGGLFAGLALGLVLAAGLGLLGMLMRPLPKVAIQRR</sequence>
<keyword evidence="6" id="KW-0175">Coiled coil</keyword>
<feature type="coiled-coil region" evidence="6">
    <location>
        <begin position="256"/>
        <end position="326"/>
    </location>
</feature>
<feature type="coiled-coil region" evidence="6">
    <location>
        <begin position="174"/>
        <end position="201"/>
    </location>
</feature>
<keyword evidence="10" id="KW-1185">Reference proteome</keyword>
<dbReference type="PANTHER" id="PTHR32309:SF13">
    <property type="entry name" value="FERRIC ENTEROBACTIN TRANSPORT PROTEIN FEPE"/>
    <property type="match status" value="1"/>
</dbReference>
<dbReference type="Proteomes" id="UP000033519">
    <property type="component" value="Unassembled WGS sequence"/>
</dbReference>
<dbReference type="InterPro" id="IPR003856">
    <property type="entry name" value="LPS_length_determ_N"/>
</dbReference>
<evidence type="ECO:0000256" key="4">
    <source>
        <dbReference type="ARBA" id="ARBA00022989"/>
    </source>
</evidence>
<evidence type="ECO:0000313" key="10">
    <source>
        <dbReference type="Proteomes" id="UP000033519"/>
    </source>
</evidence>
<feature type="transmembrane region" description="Helical" evidence="7">
    <location>
        <begin position="398"/>
        <end position="426"/>
    </location>
</feature>
<evidence type="ECO:0000256" key="7">
    <source>
        <dbReference type="SAM" id="Phobius"/>
    </source>
</evidence>
<name>A0ABR5DUS3_9HYPH</name>
<keyword evidence="4 7" id="KW-1133">Transmembrane helix</keyword>
<evidence type="ECO:0000313" key="9">
    <source>
        <dbReference type="EMBL" id="KKC31745.1"/>
    </source>
</evidence>
<evidence type="ECO:0000259" key="8">
    <source>
        <dbReference type="Pfam" id="PF02706"/>
    </source>
</evidence>
<keyword evidence="2" id="KW-1003">Cell membrane</keyword>
<comment type="caution">
    <text evidence="9">The sequence shown here is derived from an EMBL/GenBank/DDBJ whole genome shotgun (WGS) entry which is preliminary data.</text>
</comment>
<evidence type="ECO:0000256" key="1">
    <source>
        <dbReference type="ARBA" id="ARBA00004651"/>
    </source>
</evidence>
<keyword evidence="5 7" id="KW-0472">Membrane</keyword>
<dbReference type="Pfam" id="PF02706">
    <property type="entry name" value="Wzz"/>
    <property type="match status" value="1"/>
</dbReference>
<proteinExistence type="predicted"/>
<accession>A0ABR5DUS3</accession>
<dbReference type="PANTHER" id="PTHR32309">
    <property type="entry name" value="TYROSINE-PROTEIN KINASE"/>
    <property type="match status" value="1"/>
</dbReference>
<feature type="domain" description="Polysaccharide chain length determinant N-terminal" evidence="8">
    <location>
        <begin position="10"/>
        <end position="93"/>
    </location>
</feature>
<evidence type="ECO:0000256" key="3">
    <source>
        <dbReference type="ARBA" id="ARBA00022692"/>
    </source>
</evidence>
<evidence type="ECO:0000256" key="5">
    <source>
        <dbReference type="ARBA" id="ARBA00023136"/>
    </source>
</evidence>
<evidence type="ECO:0000256" key="2">
    <source>
        <dbReference type="ARBA" id="ARBA00022475"/>
    </source>
</evidence>
<reference evidence="9 10" key="1">
    <citation type="submission" date="2015-03" db="EMBL/GenBank/DDBJ databases">
        <authorList>
            <person name="Lepp D."/>
            <person name="Hassan Y.I."/>
            <person name="Li X.-Z."/>
            <person name="Zhou T."/>
        </authorList>
    </citation>
    <scope>NUCLEOTIDE SEQUENCE [LARGE SCALE GENOMIC DNA]</scope>
    <source>
        <strain evidence="9 10">Cr7-05</strain>
    </source>
</reference>
<feature type="transmembrane region" description="Helical" evidence="7">
    <location>
        <begin position="12"/>
        <end position="35"/>
    </location>
</feature>
<keyword evidence="3 7" id="KW-0812">Transmembrane</keyword>
<dbReference type="EMBL" id="LAPV01000155">
    <property type="protein sequence ID" value="KKC31745.1"/>
    <property type="molecule type" value="Genomic_DNA"/>
</dbReference>
<organism evidence="9 10">
    <name type="scientific">Devosia psychrophila</name>
    <dbReference type="NCBI Taxonomy" id="728005"/>
    <lineage>
        <taxon>Bacteria</taxon>
        <taxon>Pseudomonadati</taxon>
        <taxon>Pseudomonadota</taxon>
        <taxon>Alphaproteobacteria</taxon>
        <taxon>Hyphomicrobiales</taxon>
        <taxon>Devosiaceae</taxon>
        <taxon>Devosia</taxon>
    </lineage>
</organism>
<protein>
    <recommendedName>
        <fullName evidence="8">Polysaccharide chain length determinant N-terminal domain-containing protein</fullName>
    </recommendedName>
</protein>